<dbReference type="PANTHER" id="PTHR36766:SF40">
    <property type="entry name" value="DISEASE RESISTANCE PROTEIN RGA3"/>
    <property type="match status" value="1"/>
</dbReference>
<comment type="caution">
    <text evidence="1">The sequence shown here is derived from an EMBL/GenBank/DDBJ whole genome shotgun (WGS) entry which is preliminary data.</text>
</comment>
<evidence type="ECO:0000313" key="1">
    <source>
        <dbReference type="EMBL" id="KAF5192959.1"/>
    </source>
</evidence>
<gene>
    <name evidence="1" type="ORF">FRX31_017457</name>
</gene>
<sequence length="195" mass="21984">MLALEEWISFMSDRGGQKDIIMFPSLKHLRIRRCPKMKRLPVASSLESLDVEDCDEMLLQSLKDLPRLSSLKINCFTEVICFPEGVLQSLPALQYLSILNCTKLKALPLELGFLSELISLKIINCTELVSLSKGRTGTRLPTLRILEFQEQMRSSKSPRILSQDSLTGKELCRNTNFDEAVAYGAADYCTGSYLE</sequence>
<name>A0A7J6W6D5_THATH</name>
<accession>A0A7J6W6D5</accession>
<dbReference type="AlphaFoldDB" id="A0A7J6W6D5"/>
<dbReference type="Gene3D" id="3.80.10.10">
    <property type="entry name" value="Ribonuclease Inhibitor"/>
    <property type="match status" value="1"/>
</dbReference>
<keyword evidence="2" id="KW-1185">Reference proteome</keyword>
<dbReference type="OrthoDB" id="1928346at2759"/>
<organism evidence="1 2">
    <name type="scientific">Thalictrum thalictroides</name>
    <name type="common">Rue-anemone</name>
    <name type="synonym">Anemone thalictroides</name>
    <dbReference type="NCBI Taxonomy" id="46969"/>
    <lineage>
        <taxon>Eukaryota</taxon>
        <taxon>Viridiplantae</taxon>
        <taxon>Streptophyta</taxon>
        <taxon>Embryophyta</taxon>
        <taxon>Tracheophyta</taxon>
        <taxon>Spermatophyta</taxon>
        <taxon>Magnoliopsida</taxon>
        <taxon>Ranunculales</taxon>
        <taxon>Ranunculaceae</taxon>
        <taxon>Thalictroideae</taxon>
        <taxon>Thalictrum</taxon>
    </lineage>
</organism>
<dbReference type="PANTHER" id="PTHR36766">
    <property type="entry name" value="PLANT BROAD-SPECTRUM MILDEW RESISTANCE PROTEIN RPW8"/>
    <property type="match status" value="1"/>
</dbReference>
<evidence type="ECO:0000313" key="2">
    <source>
        <dbReference type="Proteomes" id="UP000554482"/>
    </source>
</evidence>
<dbReference type="InterPro" id="IPR032675">
    <property type="entry name" value="LRR_dom_sf"/>
</dbReference>
<dbReference type="Proteomes" id="UP000554482">
    <property type="component" value="Unassembled WGS sequence"/>
</dbReference>
<dbReference type="SUPFAM" id="SSF52058">
    <property type="entry name" value="L domain-like"/>
    <property type="match status" value="1"/>
</dbReference>
<dbReference type="EMBL" id="JABWDY010020685">
    <property type="protein sequence ID" value="KAF5192959.1"/>
    <property type="molecule type" value="Genomic_DNA"/>
</dbReference>
<evidence type="ECO:0008006" key="3">
    <source>
        <dbReference type="Google" id="ProtNLM"/>
    </source>
</evidence>
<protein>
    <recommendedName>
        <fullName evidence="3">Disease resistance protein</fullName>
    </recommendedName>
</protein>
<reference evidence="1 2" key="1">
    <citation type="submission" date="2020-06" db="EMBL/GenBank/DDBJ databases">
        <title>Transcriptomic and genomic resources for Thalictrum thalictroides and T. hernandezii: Facilitating candidate gene discovery in an emerging model plant lineage.</title>
        <authorList>
            <person name="Arias T."/>
            <person name="Riano-Pachon D.M."/>
            <person name="Di Stilio V.S."/>
        </authorList>
    </citation>
    <scope>NUCLEOTIDE SEQUENCE [LARGE SCALE GENOMIC DNA]</scope>
    <source>
        <strain evidence="2">cv. WT478/WT964</strain>
        <tissue evidence="1">Leaves</tissue>
    </source>
</reference>
<proteinExistence type="predicted"/>